<dbReference type="EMBL" id="CAJVPW010050099">
    <property type="protein sequence ID" value="CAG8764225.1"/>
    <property type="molecule type" value="Genomic_DNA"/>
</dbReference>
<sequence>EMIQKKIALNTQEVWQEKKYMNHQEESTVKFSTENPYTKELNLGMNLDDKKKEQPTAEVEVSSSFLNNKKTEQPRTEIGINNSAKSTQFMLSEEMIQKKIALNTQEVWQENSLHNPLASLYNSMPMDALSTNTKQGDSDGFKV</sequence>
<accession>A0ACA9QSD6</accession>
<comment type="caution">
    <text evidence="1">The sequence shown here is derived from an EMBL/GenBank/DDBJ whole genome shotgun (WGS) entry which is preliminary data.</text>
</comment>
<organism evidence="1 2">
    <name type="scientific">Cetraspora pellucida</name>
    <dbReference type="NCBI Taxonomy" id="1433469"/>
    <lineage>
        <taxon>Eukaryota</taxon>
        <taxon>Fungi</taxon>
        <taxon>Fungi incertae sedis</taxon>
        <taxon>Mucoromycota</taxon>
        <taxon>Glomeromycotina</taxon>
        <taxon>Glomeromycetes</taxon>
        <taxon>Diversisporales</taxon>
        <taxon>Gigasporaceae</taxon>
        <taxon>Cetraspora</taxon>
    </lineage>
</organism>
<evidence type="ECO:0000313" key="1">
    <source>
        <dbReference type="EMBL" id="CAG8764225.1"/>
    </source>
</evidence>
<gene>
    <name evidence="1" type="ORF">SPELUC_LOCUS15339</name>
</gene>
<keyword evidence="2" id="KW-1185">Reference proteome</keyword>
<reference evidence="1" key="1">
    <citation type="submission" date="2021-06" db="EMBL/GenBank/DDBJ databases">
        <authorList>
            <person name="Kallberg Y."/>
            <person name="Tangrot J."/>
            <person name="Rosling A."/>
        </authorList>
    </citation>
    <scope>NUCLEOTIDE SEQUENCE</scope>
    <source>
        <strain evidence="1">28 12/20/2015</strain>
    </source>
</reference>
<feature type="non-terminal residue" evidence="1">
    <location>
        <position position="1"/>
    </location>
</feature>
<name>A0ACA9QSD6_9GLOM</name>
<feature type="non-terminal residue" evidence="1">
    <location>
        <position position="143"/>
    </location>
</feature>
<dbReference type="Proteomes" id="UP000789366">
    <property type="component" value="Unassembled WGS sequence"/>
</dbReference>
<evidence type="ECO:0000313" key="2">
    <source>
        <dbReference type="Proteomes" id="UP000789366"/>
    </source>
</evidence>
<protein>
    <submittedName>
        <fullName evidence="1">8597_t:CDS:1</fullName>
    </submittedName>
</protein>
<proteinExistence type="predicted"/>